<dbReference type="PIRSF" id="PIRSF000699">
    <property type="entry name" value="PTS_IILac_III"/>
    <property type="match status" value="1"/>
</dbReference>
<dbReference type="InterPro" id="IPR003188">
    <property type="entry name" value="PTS_IIA_lac/cel"/>
</dbReference>
<proteinExistence type="predicted"/>
<evidence type="ECO:0000256" key="5">
    <source>
        <dbReference type="ARBA" id="ARBA00022448"/>
    </source>
</evidence>
<comment type="subcellular location">
    <subcellularLocation>
        <location evidence="2">Cytoplasm</location>
    </subcellularLocation>
</comment>
<keyword evidence="8" id="KW-0762">Sugar transport</keyword>
<evidence type="ECO:0000256" key="7">
    <source>
        <dbReference type="ARBA" id="ARBA00022553"/>
    </source>
</evidence>
<evidence type="ECO:0000256" key="11">
    <source>
        <dbReference type="ARBA" id="ARBA00022723"/>
    </source>
</evidence>
<dbReference type="PANTHER" id="PTHR34382:SF9">
    <property type="entry name" value="PHOSPHOTRANSFERASE SYSTEM SUGAR-SPECIFIC EII COMPONENT"/>
    <property type="match status" value="1"/>
</dbReference>
<keyword evidence="10" id="KW-0598">Phosphotransferase system</keyword>
<keyword evidence="7" id="KW-0597">Phosphoprotein</keyword>
<comment type="cofactor">
    <cofactor evidence="1">
        <name>Mg(2+)</name>
        <dbReference type="ChEBI" id="CHEBI:18420"/>
    </cofactor>
</comment>
<evidence type="ECO:0000256" key="9">
    <source>
        <dbReference type="ARBA" id="ARBA00022679"/>
    </source>
</evidence>
<dbReference type="Proteomes" id="UP001470288">
    <property type="component" value="Unassembled WGS sequence"/>
</dbReference>
<keyword evidence="11" id="KW-0479">Metal-binding</keyword>
<keyword evidence="9" id="KW-0808">Transferase</keyword>
<organism evidence="17 18">
    <name type="scientific">Hominiventricola aquisgranensis</name>
    <dbReference type="NCBI Taxonomy" id="3133164"/>
    <lineage>
        <taxon>Bacteria</taxon>
        <taxon>Bacillati</taxon>
        <taxon>Bacillota</taxon>
        <taxon>Clostridia</taxon>
        <taxon>Lachnospirales</taxon>
        <taxon>Lachnospiraceae</taxon>
        <taxon>Hominiventricola</taxon>
    </lineage>
</organism>
<evidence type="ECO:0000256" key="1">
    <source>
        <dbReference type="ARBA" id="ARBA00001946"/>
    </source>
</evidence>
<dbReference type="InterPro" id="IPR036542">
    <property type="entry name" value="PTS_IIA_lac/cel_sf"/>
</dbReference>
<evidence type="ECO:0000256" key="13">
    <source>
        <dbReference type="ARBA" id="ARBA00030293"/>
    </source>
</evidence>
<evidence type="ECO:0000256" key="12">
    <source>
        <dbReference type="ARBA" id="ARBA00022842"/>
    </source>
</evidence>
<evidence type="ECO:0000256" key="8">
    <source>
        <dbReference type="ARBA" id="ARBA00022597"/>
    </source>
</evidence>
<evidence type="ECO:0000313" key="18">
    <source>
        <dbReference type="Proteomes" id="UP001470288"/>
    </source>
</evidence>
<evidence type="ECO:0000256" key="2">
    <source>
        <dbReference type="ARBA" id="ARBA00004496"/>
    </source>
</evidence>
<keyword evidence="5" id="KW-0813">Transport</keyword>
<evidence type="ECO:0000256" key="4">
    <source>
        <dbReference type="ARBA" id="ARBA00014322"/>
    </source>
</evidence>
<evidence type="ECO:0000256" key="16">
    <source>
        <dbReference type="PROSITE-ProRule" id="PRU00418"/>
    </source>
</evidence>
<comment type="subunit">
    <text evidence="3">Homotrimer.</text>
</comment>
<reference evidence="17 18" key="1">
    <citation type="submission" date="2024-03" db="EMBL/GenBank/DDBJ databases">
        <title>Human intestinal bacterial collection.</title>
        <authorList>
            <person name="Pauvert C."/>
            <person name="Hitch T.C.A."/>
            <person name="Clavel T."/>
        </authorList>
    </citation>
    <scope>NUCLEOTIDE SEQUENCE [LARGE SCALE GENOMIC DNA]</scope>
    <source>
        <strain evidence="17 18">CLA-AA-H78B</strain>
    </source>
</reference>
<dbReference type="SUPFAM" id="SSF46973">
    <property type="entry name" value="Enzyme IIa from lactose specific PTS, IIa-lac"/>
    <property type="match status" value="1"/>
</dbReference>
<dbReference type="Gene3D" id="1.20.58.80">
    <property type="entry name" value="Phosphotransferase system, lactose/cellobiose-type IIA subunit"/>
    <property type="match status" value="1"/>
</dbReference>
<comment type="caution">
    <text evidence="17">The sequence shown here is derived from an EMBL/GenBank/DDBJ whole genome shotgun (WGS) entry which is preliminary data.</text>
</comment>
<keyword evidence="6" id="KW-0963">Cytoplasm</keyword>
<sequence>MNKEETQMMAFQLIGFAGDAFSHFFQAIDAAKKADYEEAERLIQEGKKSMKEAHDAQTDLLSAEADGKDLAYSILMVHAQDHLTMALMYERLASEFISVYKEMNELKGKLINE</sequence>
<feature type="modified residue" description="Phosphohistidine; by HPr" evidence="16">
    <location>
        <position position="78"/>
    </location>
</feature>
<protein>
    <recommendedName>
        <fullName evidence="4">PTS system lactose-specific EIIA component</fullName>
    </recommendedName>
    <alternativeName>
        <fullName evidence="13">EIIA-Lac</fullName>
    </alternativeName>
    <alternativeName>
        <fullName evidence="15">EIII-Lac</fullName>
    </alternativeName>
    <alternativeName>
        <fullName evidence="14">Lactose-specific phosphotransferase enzyme IIA component</fullName>
    </alternativeName>
</protein>
<dbReference type="Pfam" id="PF02255">
    <property type="entry name" value="PTS_IIA"/>
    <property type="match status" value="1"/>
</dbReference>
<gene>
    <name evidence="17" type="ORF">WMO62_09215</name>
</gene>
<evidence type="ECO:0000256" key="14">
    <source>
        <dbReference type="ARBA" id="ARBA00031467"/>
    </source>
</evidence>
<dbReference type="RefSeq" id="WP_117499932.1">
    <property type="nucleotide sequence ID" value="NZ_JBBMFC010000014.1"/>
</dbReference>
<evidence type="ECO:0000256" key="15">
    <source>
        <dbReference type="ARBA" id="ARBA00032708"/>
    </source>
</evidence>
<evidence type="ECO:0000256" key="10">
    <source>
        <dbReference type="ARBA" id="ARBA00022683"/>
    </source>
</evidence>
<keyword evidence="18" id="KW-1185">Reference proteome</keyword>
<evidence type="ECO:0000313" key="17">
    <source>
        <dbReference type="EMBL" id="MEQ2579015.1"/>
    </source>
</evidence>
<accession>A0ABV1I1F2</accession>
<keyword evidence="12" id="KW-0460">Magnesium</keyword>
<name>A0ABV1I1F2_9FIRM</name>
<dbReference type="EMBL" id="JBBMFC010000014">
    <property type="protein sequence ID" value="MEQ2579015.1"/>
    <property type="molecule type" value="Genomic_DNA"/>
</dbReference>
<dbReference type="CDD" id="cd00215">
    <property type="entry name" value="PTS_IIA_lac"/>
    <property type="match status" value="1"/>
</dbReference>
<evidence type="ECO:0000256" key="3">
    <source>
        <dbReference type="ARBA" id="ARBA00011233"/>
    </source>
</evidence>
<dbReference type="PANTHER" id="PTHR34382">
    <property type="entry name" value="PTS SYSTEM N,N'-DIACETYLCHITOBIOSE-SPECIFIC EIIA COMPONENT"/>
    <property type="match status" value="1"/>
</dbReference>
<evidence type="ECO:0000256" key="6">
    <source>
        <dbReference type="ARBA" id="ARBA00022490"/>
    </source>
</evidence>
<dbReference type="PROSITE" id="PS51095">
    <property type="entry name" value="PTS_EIIA_TYPE_3"/>
    <property type="match status" value="1"/>
</dbReference>